<dbReference type="Gene3D" id="3.40.50.300">
    <property type="entry name" value="P-loop containing nucleotide triphosphate hydrolases"/>
    <property type="match status" value="1"/>
</dbReference>
<dbReference type="SUPFAM" id="SSF52540">
    <property type="entry name" value="P-loop containing nucleoside triphosphate hydrolases"/>
    <property type="match status" value="1"/>
</dbReference>
<dbReference type="InterPro" id="IPR027417">
    <property type="entry name" value="P-loop_NTPase"/>
</dbReference>
<dbReference type="RefSeq" id="XP_018390911.1">
    <property type="nucleotide sequence ID" value="XM_018536068.1"/>
</dbReference>
<keyword evidence="2" id="KW-0547">Nucleotide-binding</keyword>
<evidence type="ECO:0000256" key="4">
    <source>
        <dbReference type="ARBA" id="ARBA00022840"/>
    </source>
</evidence>
<dbReference type="InterPro" id="IPR003959">
    <property type="entry name" value="ATPase_AAA_core"/>
</dbReference>
<dbReference type="GO" id="GO:0005524">
    <property type="term" value="F:ATP binding"/>
    <property type="evidence" value="ECO:0007669"/>
    <property type="project" value="UniProtKB-KW"/>
</dbReference>
<dbReference type="OMA" id="KEWDGLN"/>
<dbReference type="Proteomes" id="UP000077248">
    <property type="component" value="Unassembled WGS sequence"/>
</dbReference>
<evidence type="ECO:0000256" key="1">
    <source>
        <dbReference type="ARBA" id="ARBA00004572"/>
    </source>
</evidence>
<dbReference type="VEuPathDB" id="FungiDB:CC77DRAFT_980804"/>
<organism evidence="8 9">
    <name type="scientific">Alternaria alternata</name>
    <name type="common">Alternaria rot fungus</name>
    <name type="synonym">Torula alternata</name>
    <dbReference type="NCBI Taxonomy" id="5599"/>
    <lineage>
        <taxon>Eukaryota</taxon>
        <taxon>Fungi</taxon>
        <taxon>Dikarya</taxon>
        <taxon>Ascomycota</taxon>
        <taxon>Pezizomycotina</taxon>
        <taxon>Dothideomycetes</taxon>
        <taxon>Pleosporomycetidae</taxon>
        <taxon>Pleosporales</taxon>
        <taxon>Pleosporineae</taxon>
        <taxon>Pleosporaceae</taxon>
        <taxon>Alternaria</taxon>
        <taxon>Alternaria sect. Alternaria</taxon>
        <taxon>Alternaria alternata complex</taxon>
    </lineage>
</organism>
<dbReference type="EMBL" id="KV441470">
    <property type="protein sequence ID" value="OAG25490.1"/>
    <property type="molecule type" value="Genomic_DNA"/>
</dbReference>
<dbReference type="Gene3D" id="1.10.8.60">
    <property type="match status" value="1"/>
</dbReference>
<dbReference type="KEGG" id="aalt:CC77DRAFT_980804"/>
<feature type="region of interest" description="Disordered" evidence="6">
    <location>
        <begin position="15"/>
        <end position="122"/>
    </location>
</feature>
<dbReference type="GO" id="GO:0016887">
    <property type="term" value="F:ATP hydrolysis activity"/>
    <property type="evidence" value="ECO:0007669"/>
    <property type="project" value="InterPro"/>
</dbReference>
<dbReference type="AlphaFoldDB" id="A0A177E229"/>
<feature type="region of interest" description="Disordered" evidence="6">
    <location>
        <begin position="417"/>
        <end position="440"/>
    </location>
</feature>
<feature type="domain" description="AAA+ ATPase" evidence="7">
    <location>
        <begin position="908"/>
        <end position="1042"/>
    </location>
</feature>
<dbReference type="Pfam" id="PF00004">
    <property type="entry name" value="AAA"/>
    <property type="match status" value="1"/>
</dbReference>
<dbReference type="PROSITE" id="PS00674">
    <property type="entry name" value="AAA"/>
    <property type="match status" value="1"/>
</dbReference>
<dbReference type="STRING" id="5599.A0A177E229"/>
<evidence type="ECO:0000259" key="7">
    <source>
        <dbReference type="SMART" id="SM00382"/>
    </source>
</evidence>
<dbReference type="Pfam" id="PF24581">
    <property type="entry name" value="DUF7608"/>
    <property type="match status" value="1"/>
</dbReference>
<gene>
    <name evidence="8" type="ORF">CC77DRAFT_980804</name>
</gene>
<dbReference type="GeneID" id="29121662"/>
<dbReference type="InterPro" id="IPR056027">
    <property type="entry name" value="DUF7608"/>
</dbReference>
<feature type="region of interest" description="Disordered" evidence="6">
    <location>
        <begin position="1102"/>
        <end position="1140"/>
    </location>
</feature>
<feature type="compositionally biased region" description="Low complexity" evidence="6">
    <location>
        <begin position="1106"/>
        <end position="1132"/>
    </location>
</feature>
<dbReference type="PANTHER" id="PTHR45644">
    <property type="entry name" value="AAA ATPASE, PUTATIVE (AFU_ORTHOLOGUE AFUA_2G12920)-RELATED-RELATED"/>
    <property type="match status" value="1"/>
</dbReference>
<feature type="compositionally biased region" description="Low complexity" evidence="6">
    <location>
        <begin position="425"/>
        <end position="437"/>
    </location>
</feature>
<keyword evidence="3" id="KW-1000">Mitochondrion outer membrane</keyword>
<accession>A0A177E229</accession>
<dbReference type="InterPro" id="IPR041569">
    <property type="entry name" value="AAA_lid_3"/>
</dbReference>
<reference evidence="8 9" key="1">
    <citation type="submission" date="2016-05" db="EMBL/GenBank/DDBJ databases">
        <title>Comparative analysis of secretome profiles of manganese(II)-oxidizing ascomycete fungi.</title>
        <authorList>
            <consortium name="DOE Joint Genome Institute"/>
            <person name="Zeiner C.A."/>
            <person name="Purvine S.O."/>
            <person name="Zink E.M."/>
            <person name="Wu S."/>
            <person name="Pasa-Tolic L."/>
            <person name="Chaput D.L."/>
            <person name="Haridas S."/>
            <person name="Grigoriev I.V."/>
            <person name="Santelli C.M."/>
            <person name="Hansel C.M."/>
        </authorList>
    </citation>
    <scope>NUCLEOTIDE SEQUENCE [LARGE SCALE GENOMIC DNA]</scope>
    <source>
        <strain evidence="8 9">SRC1lrK2f</strain>
    </source>
</reference>
<keyword evidence="4" id="KW-0067">ATP-binding</keyword>
<evidence type="ECO:0000256" key="5">
    <source>
        <dbReference type="ARBA" id="ARBA00023128"/>
    </source>
</evidence>
<dbReference type="PANTHER" id="PTHR45644:SF56">
    <property type="entry name" value="AAA ATPASE, PUTATIVE (AFU_ORTHOLOGUE AFUA_2G12920)-RELATED"/>
    <property type="match status" value="1"/>
</dbReference>
<evidence type="ECO:0000256" key="6">
    <source>
        <dbReference type="SAM" id="MobiDB-lite"/>
    </source>
</evidence>
<dbReference type="SMART" id="SM00382">
    <property type="entry name" value="AAA"/>
    <property type="match status" value="1"/>
</dbReference>
<feature type="compositionally biased region" description="Basic residues" evidence="6">
    <location>
        <begin position="15"/>
        <end position="24"/>
    </location>
</feature>
<protein>
    <submittedName>
        <fullName evidence="8">AAA-domain-containing protein</fullName>
    </submittedName>
</protein>
<keyword evidence="9" id="KW-1185">Reference proteome</keyword>
<dbReference type="GO" id="GO:0005741">
    <property type="term" value="C:mitochondrial outer membrane"/>
    <property type="evidence" value="ECO:0007669"/>
    <property type="project" value="UniProtKB-SubCell"/>
</dbReference>
<evidence type="ECO:0000313" key="9">
    <source>
        <dbReference type="Proteomes" id="UP000077248"/>
    </source>
</evidence>
<keyword evidence="5" id="KW-0496">Mitochondrion</keyword>
<keyword evidence="3" id="KW-0472">Membrane</keyword>
<feature type="region of interest" description="Disordered" evidence="6">
    <location>
        <begin position="466"/>
        <end position="488"/>
    </location>
</feature>
<dbReference type="InterPro" id="IPR003960">
    <property type="entry name" value="ATPase_AAA_CS"/>
</dbReference>
<dbReference type="InterPro" id="IPR051701">
    <property type="entry name" value="Mito_OM_Translocase_MSP1"/>
</dbReference>
<proteinExistence type="predicted"/>
<evidence type="ECO:0000256" key="3">
    <source>
        <dbReference type="ARBA" id="ARBA00022787"/>
    </source>
</evidence>
<evidence type="ECO:0000313" key="8">
    <source>
        <dbReference type="EMBL" id="OAG25490.1"/>
    </source>
</evidence>
<evidence type="ECO:0000256" key="2">
    <source>
        <dbReference type="ARBA" id="ARBA00022741"/>
    </source>
</evidence>
<dbReference type="InterPro" id="IPR003593">
    <property type="entry name" value="AAA+_ATPase"/>
</dbReference>
<sequence length="1214" mass="133301">MYAIRCALRVSTKRPPARFIRGRRYPSTPRPRPRAFHTTRTLAQASDPPPAPNSTPADQDDVNKTDRDQAAAGEEPADSAVAPDDPELLAQKLQRSRESSRRYSAALRRQQRGKKTQGLPPVHIPDWFLKKRVIRREDLSRDPQIPKPPTVLSVAVTHAESGEHAACTIPARRDSDAAQILSRLVRGLWSRRLDDHEKLKVDKYLEERIAPADHTETHLSQLRNDEAVASTEAGRPGEVPIATITEDSAFTEAWSKLSKLNNDTEMDPRKKIEAMRKQSAKLGMAARKREIARTRQMGSSRRLSSLVIAEIRATIAASLCSLQPAASDSFPAAKTNLILHSPTAEHEASIDECVTSTAFEMGSDVIVLSAQDLAHLAGDYLGEGAEPSSRSVRSLGYETYRMNSELSNLVRDIEDSFPEDEADWTQSSSTDQSDPTSMRPRAMPLSIIALTPALRAMTQNLKGFRIPEGQFGTTTDTLTDESGRSQNPTDVQLEDLKLATLLDALIDSSDVKQSRGIVGDGGFPLHSSDESQIPAKTPAFFDYSLTQEGAELELNSTLPAAARSDINMAVKIGSASNTLNVPATSKIIYIKDFKQLNATHYGGRIIQKLEELVRKRRNAGESIMIVGSTCSRDLTYELSHSGVRALQTEGESTFFRTIVIASESGASNTPNFDEAIASLGGSSASSADVSPAEKSKLRRINLYHIQDMLRSLDPSAAATISDLEQSPSRFSEWAPIFSESHFNHVLTYDEVHRVALTTLGLLITSPASVAEVSADAPAQLSWAHVALAMGLLKASDTVKYAYFDKTLQAPKRSKNAFSNLDGEFQADLSRKRPDEKSIKRQQNLQRIASTANKHEKRLMPGIADPDQIKTTFDQVHVPTETVDSIRTITSLSLLRPEAFSYGILATEKISGALLYGPPGTGKTLLAKAVAKESGSTVLEVSGSQIMDKYVGEGEKNVAAIFSLARKLSPCIVFLDEADAVFASRDAMRERTSHRDILNQFLKEWDGLNDLSVFVMVATNRPFDLDDAVIRRLPRRLLVDLPTQADRKEILRIHLKGEQLDDSVDLADLAKRTPFYSGSDLKNIAVSAALACVKEENEHAAIAAAKSTAQPEPTSEPPTTSTTSTSPQQSSSPPKVPHLVRGQNYTFPEKRTLHPRHFDKALQEISASISEDMSSLSAIKKFDEQYGDRKGNKRRKDFGFGMVAERNESAARVRI</sequence>
<comment type="subcellular location">
    <subcellularLocation>
        <location evidence="1">Mitochondrion outer membrane</location>
        <topology evidence="1">Single-pass membrane protein</topology>
    </subcellularLocation>
</comment>
<dbReference type="Pfam" id="PF17862">
    <property type="entry name" value="AAA_lid_3"/>
    <property type="match status" value="1"/>
</dbReference>
<name>A0A177E229_ALTAL</name>